<organism evidence="1">
    <name type="scientific">Planktothricoides raciborskii GIHE-MW2</name>
    <dbReference type="NCBI Taxonomy" id="2792601"/>
    <lineage>
        <taxon>Bacteria</taxon>
        <taxon>Bacillati</taxon>
        <taxon>Cyanobacteriota</taxon>
        <taxon>Cyanophyceae</taxon>
        <taxon>Oscillatoriophycideae</taxon>
        <taxon>Oscillatoriales</taxon>
        <taxon>Oscillatoriaceae</taxon>
        <taxon>Planktothricoides</taxon>
    </lineage>
</organism>
<sequence>MLQNQGELDQRGLAIFAQALNTQGSLQLAQGQTQQALETSIKAESVYEKANNETGKLGSQINQAQALQSLGQYRPDKKIL</sequence>
<evidence type="ECO:0000313" key="1">
    <source>
        <dbReference type="EMBL" id="XCM36205.1"/>
    </source>
</evidence>
<accession>A0AAU8JBN9</accession>
<name>A0AAU8JBN9_9CYAN</name>
<dbReference type="AlphaFoldDB" id="A0AAU8JBN9"/>
<gene>
    <name evidence="1" type="ORF">ABWT76_004945</name>
</gene>
<dbReference type="RefSeq" id="WP_054464045.1">
    <property type="nucleotide sequence ID" value="NZ_CP159837.1"/>
</dbReference>
<proteinExistence type="predicted"/>
<protein>
    <submittedName>
        <fullName evidence="1">Uncharacterized protein</fullName>
    </submittedName>
</protein>
<dbReference type="EMBL" id="CP159837">
    <property type="protein sequence ID" value="XCM36205.1"/>
    <property type="molecule type" value="Genomic_DNA"/>
</dbReference>
<reference evidence="1" key="1">
    <citation type="submission" date="2024-07" db="EMBL/GenBank/DDBJ databases">
        <authorList>
            <person name="Kim Y.J."/>
            <person name="Jeong J.Y."/>
        </authorList>
    </citation>
    <scope>NUCLEOTIDE SEQUENCE</scope>
    <source>
        <strain evidence="1">GIHE-MW2</strain>
    </source>
</reference>